<protein>
    <recommendedName>
        <fullName evidence="3">LTD domain-containing protein</fullName>
    </recommendedName>
</protein>
<gene>
    <name evidence="1" type="ORF">A3D67_02280</name>
</gene>
<dbReference type="AlphaFoldDB" id="A0A1G2DAM3"/>
<reference evidence="1 2" key="1">
    <citation type="journal article" date="2016" name="Nat. Commun.">
        <title>Thousands of microbial genomes shed light on interconnected biogeochemical processes in an aquifer system.</title>
        <authorList>
            <person name="Anantharaman K."/>
            <person name="Brown C.T."/>
            <person name="Hug L.A."/>
            <person name="Sharon I."/>
            <person name="Castelle C.J."/>
            <person name="Probst A.J."/>
            <person name="Thomas B.C."/>
            <person name="Singh A."/>
            <person name="Wilkins M.J."/>
            <person name="Karaoz U."/>
            <person name="Brodie E.L."/>
            <person name="Williams K.H."/>
            <person name="Hubbard S.S."/>
            <person name="Banfield J.F."/>
        </authorList>
    </citation>
    <scope>NUCLEOTIDE SEQUENCE [LARGE SCALE GENOMIC DNA]</scope>
</reference>
<sequence length="291" mass="31790">MDLLKFVIFAIGVLWVFWFASGGPQGGRTDDPFINPPPPLGMGETYQVGTPKPVVPKETTTGKTPDESLFKSSVSFYGKGTASLTDSAKEYMEIRAGRENTAPVNISGWTLKSAITGGSVTIGNGVYLPISGSVNAEQPIYLSPGGKAYIATGRSPKGYSFRLNLCTGYFEEFQDFTPTLPKKCPYPRDEEVSVGVNGITDACMDYLESIGRCEARLGALPLQFSNDPVCQEYVAKSVHYAGCVDTHKADADFYSTEWRVYLGRDQELWKMERETILLLDASGKTVDSVSY</sequence>
<comment type="caution">
    <text evidence="1">The sequence shown here is derived from an EMBL/GenBank/DDBJ whole genome shotgun (WGS) entry which is preliminary data.</text>
</comment>
<dbReference type="Proteomes" id="UP000178099">
    <property type="component" value="Unassembled WGS sequence"/>
</dbReference>
<proteinExistence type="predicted"/>
<organism evidence="1 2">
    <name type="scientific">Candidatus Lloydbacteria bacterium RIFCSPHIGHO2_02_FULL_51_22</name>
    <dbReference type="NCBI Taxonomy" id="1798663"/>
    <lineage>
        <taxon>Bacteria</taxon>
        <taxon>Candidatus Lloydiibacteriota</taxon>
    </lineage>
</organism>
<evidence type="ECO:0000313" key="2">
    <source>
        <dbReference type="Proteomes" id="UP000178099"/>
    </source>
</evidence>
<evidence type="ECO:0008006" key="3">
    <source>
        <dbReference type="Google" id="ProtNLM"/>
    </source>
</evidence>
<dbReference type="EMBL" id="MHLN01000035">
    <property type="protein sequence ID" value="OGZ10675.1"/>
    <property type="molecule type" value="Genomic_DNA"/>
</dbReference>
<name>A0A1G2DAM3_9BACT</name>
<accession>A0A1G2DAM3</accession>
<evidence type="ECO:0000313" key="1">
    <source>
        <dbReference type="EMBL" id="OGZ10675.1"/>
    </source>
</evidence>